<evidence type="ECO:0000256" key="1">
    <source>
        <dbReference type="ARBA" id="ARBA00022630"/>
    </source>
</evidence>
<name>A0A1H6Y3H4_9DEIO</name>
<dbReference type="PIRSF" id="PIRSF016578">
    <property type="entry name" value="HsaA"/>
    <property type="match status" value="1"/>
</dbReference>
<evidence type="ECO:0000259" key="5">
    <source>
        <dbReference type="Pfam" id="PF02771"/>
    </source>
</evidence>
<dbReference type="InterPro" id="IPR036250">
    <property type="entry name" value="AcylCo_DH-like_C"/>
</dbReference>
<keyword evidence="1" id="KW-0285">Flavoprotein</keyword>
<feature type="region of interest" description="Disordered" evidence="3">
    <location>
        <begin position="117"/>
        <end position="137"/>
    </location>
</feature>
<dbReference type="PANTHER" id="PTHR43884">
    <property type="entry name" value="ACYL-COA DEHYDROGENASE"/>
    <property type="match status" value="1"/>
</dbReference>
<evidence type="ECO:0000313" key="8">
    <source>
        <dbReference type="Proteomes" id="UP000199223"/>
    </source>
</evidence>
<dbReference type="STRING" id="856736.SAMN04488058_106123"/>
<dbReference type="Pfam" id="PF02770">
    <property type="entry name" value="Acyl-CoA_dh_M"/>
    <property type="match status" value="1"/>
</dbReference>
<evidence type="ECO:0000256" key="3">
    <source>
        <dbReference type="SAM" id="MobiDB-lite"/>
    </source>
</evidence>
<dbReference type="Gene3D" id="1.20.140.10">
    <property type="entry name" value="Butyryl-CoA Dehydrogenase, subunit A, domain 3"/>
    <property type="match status" value="1"/>
</dbReference>
<feature type="domain" description="Acyl-CoA dehydrogenase/oxidase N-terminal" evidence="5">
    <location>
        <begin position="7"/>
        <end position="88"/>
    </location>
</feature>
<feature type="compositionally biased region" description="Low complexity" evidence="3">
    <location>
        <begin position="117"/>
        <end position="127"/>
    </location>
</feature>
<dbReference type="InterPro" id="IPR037069">
    <property type="entry name" value="AcylCoA_DH/ox_N_sf"/>
</dbReference>
<dbReference type="AlphaFoldDB" id="A0A1H6Y3H4"/>
<evidence type="ECO:0000259" key="4">
    <source>
        <dbReference type="Pfam" id="PF02770"/>
    </source>
</evidence>
<feature type="domain" description="Acyl-CoA dehydrogenase C-terminal" evidence="6">
    <location>
        <begin position="236"/>
        <end position="357"/>
    </location>
</feature>
<feature type="domain" description="Acyl-CoA oxidase/dehydrogenase middle" evidence="4">
    <location>
        <begin position="120"/>
        <end position="211"/>
    </location>
</feature>
<dbReference type="Proteomes" id="UP000199223">
    <property type="component" value="Unassembled WGS sequence"/>
</dbReference>
<dbReference type="Gene3D" id="2.40.110.10">
    <property type="entry name" value="Butyryl-CoA Dehydrogenase, subunit A, domain 2"/>
    <property type="match status" value="1"/>
</dbReference>
<dbReference type="Pfam" id="PF08028">
    <property type="entry name" value="Acyl-CoA_dh_2"/>
    <property type="match status" value="1"/>
</dbReference>
<evidence type="ECO:0000259" key="6">
    <source>
        <dbReference type="Pfam" id="PF08028"/>
    </source>
</evidence>
<protein>
    <submittedName>
        <fullName evidence="7">Acyl-CoA dehydrogenase</fullName>
    </submittedName>
</protein>
<evidence type="ECO:0000313" key="7">
    <source>
        <dbReference type="EMBL" id="SEJ34996.1"/>
    </source>
</evidence>
<keyword evidence="8" id="KW-1185">Reference proteome</keyword>
<dbReference type="EMBL" id="FNZA01000006">
    <property type="protein sequence ID" value="SEJ34996.1"/>
    <property type="molecule type" value="Genomic_DNA"/>
</dbReference>
<dbReference type="InterPro" id="IPR046373">
    <property type="entry name" value="Acyl-CoA_Oxase/DH_mid-dom_sf"/>
</dbReference>
<gene>
    <name evidence="7" type="ORF">SAMN04488058_106123</name>
</gene>
<reference evidence="8" key="1">
    <citation type="submission" date="2016-10" db="EMBL/GenBank/DDBJ databases">
        <authorList>
            <person name="Varghese N."/>
            <person name="Submissions S."/>
        </authorList>
    </citation>
    <scope>NUCLEOTIDE SEQUENCE [LARGE SCALE GENOMIC DNA]</scope>
    <source>
        <strain evidence="8">CGMCC 1.10218</strain>
    </source>
</reference>
<dbReference type="OrthoDB" id="9785203at2"/>
<sequence length="376" mass="39647">MAREEQLLELAHDLAALFARWSDAAEAQGGLPPEVVAGLKASRYPALTVPRSLGGLGASLHEFALAQEVLGRADTSMALVAAMNAHLLGGLGEHGGWPHEVYAQLCQASAQHGALSNSLASESELGSPSRGGLPRTRAERVEGGWRLTGRKTWATGARALDFYVVSATTPEDTVWRFVVAAGSPGVRIEDTWDGALALRGSGSHDVVFEEVFVPGELAVPPAPVSPTSGAWFWTAVAATYLGTGQGALDRLVLYARERVPTALGQPISTLPRIQATVGEMSLTLLQARALLHTVTRAWADPQRRAELLPALAGAKLACTNAAVHVTDLALRAAGGAALGRSLDLERRFRDARAGLMHPPADDQALRRLGEALLTDP</sequence>
<dbReference type="Pfam" id="PF02771">
    <property type="entry name" value="Acyl-CoA_dh_N"/>
    <property type="match status" value="1"/>
</dbReference>
<organism evidence="7 8">
    <name type="scientific">Deinococcus reticulitermitis</name>
    <dbReference type="NCBI Taxonomy" id="856736"/>
    <lineage>
        <taxon>Bacteria</taxon>
        <taxon>Thermotogati</taxon>
        <taxon>Deinococcota</taxon>
        <taxon>Deinococci</taxon>
        <taxon>Deinococcales</taxon>
        <taxon>Deinococcaceae</taxon>
        <taxon>Deinococcus</taxon>
    </lineage>
</organism>
<dbReference type="InterPro" id="IPR006091">
    <property type="entry name" value="Acyl-CoA_Oxase/DH_mid-dom"/>
</dbReference>
<dbReference type="InterPro" id="IPR013107">
    <property type="entry name" value="Acyl-CoA_DH_C"/>
</dbReference>
<dbReference type="GO" id="GO:0050660">
    <property type="term" value="F:flavin adenine dinucleotide binding"/>
    <property type="evidence" value="ECO:0007669"/>
    <property type="project" value="InterPro"/>
</dbReference>
<dbReference type="CDD" id="cd00567">
    <property type="entry name" value="ACAD"/>
    <property type="match status" value="1"/>
</dbReference>
<evidence type="ECO:0000256" key="2">
    <source>
        <dbReference type="ARBA" id="ARBA00023002"/>
    </source>
</evidence>
<keyword evidence="2" id="KW-0560">Oxidoreductase</keyword>
<accession>A0A1H6Y3H4</accession>
<dbReference type="PANTHER" id="PTHR43884:SF25">
    <property type="entry name" value="ACYL-COA DEHYDROGENASE YDBM-RELATED"/>
    <property type="match status" value="1"/>
</dbReference>
<dbReference type="Gene3D" id="1.10.540.10">
    <property type="entry name" value="Acyl-CoA dehydrogenase/oxidase, N-terminal domain"/>
    <property type="match status" value="1"/>
</dbReference>
<dbReference type="SUPFAM" id="SSF47203">
    <property type="entry name" value="Acyl-CoA dehydrogenase C-terminal domain-like"/>
    <property type="match status" value="1"/>
</dbReference>
<dbReference type="InterPro" id="IPR009100">
    <property type="entry name" value="AcylCoA_DH/oxidase_NM_dom_sf"/>
</dbReference>
<dbReference type="InterPro" id="IPR013786">
    <property type="entry name" value="AcylCoA_DH/ox_N"/>
</dbReference>
<dbReference type="GO" id="GO:0003995">
    <property type="term" value="F:acyl-CoA dehydrogenase activity"/>
    <property type="evidence" value="ECO:0007669"/>
    <property type="project" value="TreeGrafter"/>
</dbReference>
<proteinExistence type="predicted"/>
<dbReference type="SUPFAM" id="SSF56645">
    <property type="entry name" value="Acyl-CoA dehydrogenase NM domain-like"/>
    <property type="match status" value="1"/>
</dbReference>